<name>A0ABX6YU78_9RHOB</name>
<evidence type="ECO:0000256" key="1">
    <source>
        <dbReference type="SAM" id="Phobius"/>
    </source>
</evidence>
<accession>A0ABX6YU78</accession>
<reference evidence="2 3" key="1">
    <citation type="submission" date="2020-05" db="EMBL/GenBank/DDBJ databases">
        <title>Thioclava electrotropha strain Elox9 finished genome.</title>
        <authorList>
            <person name="Rowe A.R."/>
            <person name="Wilbanks E.G."/>
        </authorList>
    </citation>
    <scope>NUCLEOTIDE SEQUENCE [LARGE SCALE GENOMIC DNA]</scope>
    <source>
        <strain evidence="2 3">Elox9</strain>
    </source>
</reference>
<sequence>MYVLAGVVIGLIWGDWKARKRGGNKLDRAQYAAVHAIGLALVGLFVTVIINRIWA</sequence>
<evidence type="ECO:0000313" key="2">
    <source>
        <dbReference type="EMBL" id="QPZ91389.1"/>
    </source>
</evidence>
<dbReference type="Proteomes" id="UP000192422">
    <property type="component" value="Chromosome"/>
</dbReference>
<keyword evidence="3" id="KW-1185">Reference proteome</keyword>
<organism evidence="2 3">
    <name type="scientific">Thioclava electrotropha</name>
    <dbReference type="NCBI Taxonomy" id="1549850"/>
    <lineage>
        <taxon>Bacteria</taxon>
        <taxon>Pseudomonadati</taxon>
        <taxon>Pseudomonadota</taxon>
        <taxon>Alphaproteobacteria</taxon>
        <taxon>Rhodobacterales</taxon>
        <taxon>Paracoccaceae</taxon>
        <taxon>Thioclava</taxon>
    </lineage>
</organism>
<feature type="transmembrane region" description="Helical" evidence="1">
    <location>
        <begin position="29"/>
        <end position="54"/>
    </location>
</feature>
<keyword evidence="1" id="KW-0812">Transmembrane</keyword>
<evidence type="ECO:0008006" key="4">
    <source>
        <dbReference type="Google" id="ProtNLM"/>
    </source>
</evidence>
<dbReference type="RefSeq" id="WP_165756950.1">
    <property type="nucleotide sequence ID" value="NZ_CAJWUB010000107.1"/>
</dbReference>
<protein>
    <recommendedName>
        <fullName evidence="4">Acyltransferase</fullName>
    </recommendedName>
</protein>
<gene>
    <name evidence="2" type="ORF">AKL02_011085</name>
</gene>
<keyword evidence="1" id="KW-0472">Membrane</keyword>
<proteinExistence type="predicted"/>
<keyword evidence="1" id="KW-1133">Transmembrane helix</keyword>
<dbReference type="EMBL" id="CP053562">
    <property type="protein sequence ID" value="QPZ91389.1"/>
    <property type="molecule type" value="Genomic_DNA"/>
</dbReference>
<evidence type="ECO:0000313" key="3">
    <source>
        <dbReference type="Proteomes" id="UP000192422"/>
    </source>
</evidence>